<feature type="transmembrane region" description="Helical" evidence="9">
    <location>
        <begin position="34"/>
        <end position="55"/>
    </location>
</feature>
<keyword evidence="6 9" id="KW-0812">Transmembrane</keyword>
<dbReference type="Gene3D" id="1.10.3720.10">
    <property type="entry name" value="MetI-like"/>
    <property type="match status" value="1"/>
</dbReference>
<evidence type="ECO:0000256" key="7">
    <source>
        <dbReference type="ARBA" id="ARBA00022989"/>
    </source>
</evidence>
<gene>
    <name evidence="10" type="primary">ugpE</name>
    <name evidence="12" type="ORF">SAMN05444370_11025</name>
</gene>
<dbReference type="InterPro" id="IPR035906">
    <property type="entry name" value="MetI-like_sf"/>
</dbReference>
<dbReference type="SUPFAM" id="SSF161098">
    <property type="entry name" value="MetI-like"/>
    <property type="match status" value="1"/>
</dbReference>
<evidence type="ECO:0000256" key="4">
    <source>
        <dbReference type="ARBA" id="ARBA00022448"/>
    </source>
</evidence>
<evidence type="ECO:0000256" key="9">
    <source>
        <dbReference type="RuleBase" id="RU363032"/>
    </source>
</evidence>
<name>A0A1H4DGB3_9RHOB</name>
<accession>A0A1H4DGB3</accession>
<dbReference type="PANTHER" id="PTHR43744:SF8">
    <property type="entry name" value="SN-GLYCEROL-3-PHOSPHATE TRANSPORT SYSTEM PERMEASE PROTEIN UGPE"/>
    <property type="match status" value="1"/>
</dbReference>
<evidence type="ECO:0000313" key="12">
    <source>
        <dbReference type="EMBL" id="SEA71873.1"/>
    </source>
</evidence>
<dbReference type="PANTHER" id="PTHR43744">
    <property type="entry name" value="ABC TRANSPORTER PERMEASE PROTEIN MG189-RELATED-RELATED"/>
    <property type="match status" value="1"/>
</dbReference>
<protein>
    <recommendedName>
        <fullName evidence="3 10">sn-glycerol-3-phosphate transport system permease protein UgpE</fullName>
    </recommendedName>
</protein>
<feature type="transmembrane region" description="Helical" evidence="9">
    <location>
        <begin position="170"/>
        <end position="191"/>
    </location>
</feature>
<comment type="subcellular location">
    <subcellularLocation>
        <location evidence="10">Cell inner membrane</location>
        <topology evidence="10">Multi-pass membrane protein</topology>
    </subcellularLocation>
    <subcellularLocation>
        <location evidence="1 9">Cell membrane</location>
        <topology evidence="1 9">Multi-pass membrane protein</topology>
    </subcellularLocation>
</comment>
<dbReference type="CDD" id="cd06261">
    <property type="entry name" value="TM_PBP2"/>
    <property type="match status" value="1"/>
</dbReference>
<organism evidence="12 13">
    <name type="scientific">Rubrimonas cliftonensis</name>
    <dbReference type="NCBI Taxonomy" id="89524"/>
    <lineage>
        <taxon>Bacteria</taxon>
        <taxon>Pseudomonadati</taxon>
        <taxon>Pseudomonadota</taxon>
        <taxon>Alphaproteobacteria</taxon>
        <taxon>Rhodobacterales</taxon>
        <taxon>Paracoccaceae</taxon>
        <taxon>Rubrimonas</taxon>
    </lineage>
</organism>
<proteinExistence type="inferred from homology"/>
<keyword evidence="10" id="KW-0997">Cell inner membrane</keyword>
<feature type="transmembrane region" description="Helical" evidence="9">
    <location>
        <begin position="277"/>
        <end position="295"/>
    </location>
</feature>
<keyword evidence="13" id="KW-1185">Reference proteome</keyword>
<evidence type="ECO:0000313" key="13">
    <source>
        <dbReference type="Proteomes" id="UP000198703"/>
    </source>
</evidence>
<feature type="transmembrane region" description="Helical" evidence="9">
    <location>
        <begin position="106"/>
        <end position="130"/>
    </location>
</feature>
<dbReference type="Proteomes" id="UP000198703">
    <property type="component" value="Unassembled WGS sequence"/>
</dbReference>
<evidence type="ECO:0000256" key="10">
    <source>
        <dbReference type="RuleBase" id="RU363056"/>
    </source>
</evidence>
<dbReference type="Pfam" id="PF00528">
    <property type="entry name" value="BPD_transp_1"/>
    <property type="match status" value="1"/>
</dbReference>
<comment type="subunit">
    <text evidence="2 10">The complex is composed of two ATP-binding proteins (UgpC), two transmembrane proteins (UgpA and UgpE) and a solute-binding protein (UgpB).</text>
</comment>
<evidence type="ECO:0000256" key="8">
    <source>
        <dbReference type="ARBA" id="ARBA00023136"/>
    </source>
</evidence>
<reference evidence="12 13" key="1">
    <citation type="submission" date="2016-10" db="EMBL/GenBank/DDBJ databases">
        <authorList>
            <person name="de Groot N.N."/>
        </authorList>
    </citation>
    <scope>NUCLEOTIDE SEQUENCE [LARGE SCALE GENOMIC DNA]</scope>
    <source>
        <strain evidence="12 13">DSM 15345</strain>
    </source>
</reference>
<evidence type="ECO:0000256" key="1">
    <source>
        <dbReference type="ARBA" id="ARBA00004651"/>
    </source>
</evidence>
<comment type="function">
    <text evidence="10">Part of the ABC transporter complex UgpBAEC involved in sn-glycerol-3-phosphate (G3P) import. Probably responsible for the translocation of the substrate across the membrane.</text>
</comment>
<comment type="similarity">
    <text evidence="9">Belongs to the binding-protein-dependent transport system permease family.</text>
</comment>
<dbReference type="STRING" id="89524.SAMN05444370_11025"/>
<evidence type="ECO:0000256" key="3">
    <source>
        <dbReference type="ARBA" id="ARBA00020515"/>
    </source>
</evidence>
<evidence type="ECO:0000259" key="11">
    <source>
        <dbReference type="PROSITE" id="PS50928"/>
    </source>
</evidence>
<evidence type="ECO:0000256" key="6">
    <source>
        <dbReference type="ARBA" id="ARBA00022692"/>
    </source>
</evidence>
<evidence type="ECO:0000256" key="2">
    <source>
        <dbReference type="ARBA" id="ARBA00011557"/>
    </source>
</evidence>
<dbReference type="GO" id="GO:0005886">
    <property type="term" value="C:plasma membrane"/>
    <property type="evidence" value="ECO:0007669"/>
    <property type="project" value="UniProtKB-SubCell"/>
</dbReference>
<feature type="domain" description="ABC transmembrane type-1" evidence="11">
    <location>
        <begin position="102"/>
        <end position="295"/>
    </location>
</feature>
<dbReference type="AlphaFoldDB" id="A0A1H4DGB3"/>
<dbReference type="GO" id="GO:0055085">
    <property type="term" value="P:transmembrane transport"/>
    <property type="evidence" value="ECO:0007669"/>
    <property type="project" value="InterPro"/>
</dbReference>
<feature type="transmembrane region" description="Helical" evidence="9">
    <location>
        <begin position="212"/>
        <end position="237"/>
    </location>
</feature>
<dbReference type="InterPro" id="IPR000515">
    <property type="entry name" value="MetI-like"/>
</dbReference>
<sequence length="308" mass="34174">MPDASFDAAADAPSPAAKGAARRAPALRLRWSSVFNHGVLIFGVFLMMGPVVIAFTSSTFDPIAIHRDGLKLGWGGEFLSTYDTVLFEKSGFTKEVNGLLMLFNSMVMGLGFAIGKVVVSILAAYAIVYFRFRGATVCFWVIFSTLLLPLEVRILPSYEVVQSLGLLNTYTGLIVPLIASATGTFFFRQFFKSVPEELLEAARIDGANWWRFLVDILVPLSRTMIAAIFIIMFVVGWNQYLWPTLMTTEEGYFTIVRGIKQIMQVWIGANIPAYNEALALAVLAMLPPVLIVVIFQRMFIKGLVETEK</sequence>
<dbReference type="EMBL" id="FNQM01000010">
    <property type="protein sequence ID" value="SEA71873.1"/>
    <property type="molecule type" value="Genomic_DNA"/>
</dbReference>
<keyword evidence="8 9" id="KW-0472">Membrane</keyword>
<keyword evidence="7 9" id="KW-1133">Transmembrane helix</keyword>
<dbReference type="OrthoDB" id="9815445at2"/>
<feature type="transmembrane region" description="Helical" evidence="9">
    <location>
        <begin position="137"/>
        <end position="158"/>
    </location>
</feature>
<evidence type="ECO:0000256" key="5">
    <source>
        <dbReference type="ARBA" id="ARBA00022475"/>
    </source>
</evidence>
<keyword evidence="4 9" id="KW-0813">Transport</keyword>
<keyword evidence="5 10" id="KW-1003">Cell membrane</keyword>
<dbReference type="PROSITE" id="PS50928">
    <property type="entry name" value="ABC_TM1"/>
    <property type="match status" value="1"/>
</dbReference>